<dbReference type="Pfam" id="PF03478">
    <property type="entry name" value="Beta-prop_KIB1-4"/>
    <property type="match status" value="1"/>
</dbReference>
<dbReference type="InterPro" id="IPR050942">
    <property type="entry name" value="F-box_BR-signaling"/>
</dbReference>
<feature type="domain" description="F-box" evidence="1">
    <location>
        <begin position="26"/>
        <end position="66"/>
    </location>
</feature>
<evidence type="ECO:0000313" key="3">
    <source>
        <dbReference type="Proteomes" id="UP001054252"/>
    </source>
</evidence>
<organism evidence="2 3">
    <name type="scientific">Rubroshorea leprosula</name>
    <dbReference type="NCBI Taxonomy" id="152421"/>
    <lineage>
        <taxon>Eukaryota</taxon>
        <taxon>Viridiplantae</taxon>
        <taxon>Streptophyta</taxon>
        <taxon>Embryophyta</taxon>
        <taxon>Tracheophyta</taxon>
        <taxon>Spermatophyta</taxon>
        <taxon>Magnoliopsida</taxon>
        <taxon>eudicotyledons</taxon>
        <taxon>Gunneridae</taxon>
        <taxon>Pentapetalae</taxon>
        <taxon>rosids</taxon>
        <taxon>malvids</taxon>
        <taxon>Malvales</taxon>
        <taxon>Dipterocarpaceae</taxon>
        <taxon>Rubroshorea</taxon>
    </lineage>
</organism>
<dbReference type="Proteomes" id="UP001054252">
    <property type="component" value="Unassembled WGS sequence"/>
</dbReference>
<dbReference type="Pfam" id="PF00646">
    <property type="entry name" value="F-box"/>
    <property type="match status" value="1"/>
</dbReference>
<dbReference type="SUPFAM" id="SSF81383">
    <property type="entry name" value="F-box domain"/>
    <property type="match status" value="1"/>
</dbReference>
<keyword evidence="3" id="KW-1185">Reference proteome</keyword>
<dbReference type="AlphaFoldDB" id="A0AAV5HY04"/>
<proteinExistence type="predicted"/>
<dbReference type="PANTHER" id="PTHR44259">
    <property type="entry name" value="OS07G0183000 PROTEIN-RELATED"/>
    <property type="match status" value="1"/>
</dbReference>
<name>A0AAV5HY04_9ROSI</name>
<dbReference type="InterPro" id="IPR005174">
    <property type="entry name" value="KIB1-4_b-propeller"/>
</dbReference>
<evidence type="ECO:0000313" key="2">
    <source>
        <dbReference type="EMBL" id="GKU93648.1"/>
    </source>
</evidence>
<comment type="caution">
    <text evidence="2">The sequence shown here is derived from an EMBL/GenBank/DDBJ whole genome shotgun (WGS) entry which is preliminary data.</text>
</comment>
<sequence>MEVELAKSRKVQPRSQNYELRKHYELPNHILESIFKRLCSIDIFRAKAICPSWNSAAKSLLTSKSHMCLSKTPWLVIHPKEFGQQKRGNIYDDNIDASVCIKNLEENMVYSLRLKFELNCCIGSSHGWLIVASSEATPFLLNPFTLAVIQLPPIIDFPLDVRIKKFAAYNVNSKSQLPEGFWVKAIMTSAPCANNNYSVILIFARENLRRIAYSNNRDGSWSELDGKHASYQDVICHSNQLYALSSEGSIETWDFQEGCPEKCMDIHLPFPKKSLDKEKSFEKDFIRTLYLVEMGGEILLVVRYTFSRRPYGHSHPPIYETQIFHVYKLNFSEKKWMEVKSLKDHSMFLGKNHSVSISTQDSWSCKANSIYFVDDHVHLDSRTWNGYLDVGVYNMEDKSIGEIYKRHTMDPPPCWLVPGPS</sequence>
<reference evidence="2 3" key="1">
    <citation type="journal article" date="2021" name="Commun. Biol.">
        <title>The genome of Shorea leprosula (Dipterocarpaceae) highlights the ecological relevance of drought in aseasonal tropical rainforests.</title>
        <authorList>
            <person name="Ng K.K.S."/>
            <person name="Kobayashi M.J."/>
            <person name="Fawcett J.A."/>
            <person name="Hatakeyama M."/>
            <person name="Paape T."/>
            <person name="Ng C.H."/>
            <person name="Ang C.C."/>
            <person name="Tnah L.H."/>
            <person name="Lee C.T."/>
            <person name="Nishiyama T."/>
            <person name="Sese J."/>
            <person name="O'Brien M.J."/>
            <person name="Copetti D."/>
            <person name="Mohd Noor M.I."/>
            <person name="Ong R.C."/>
            <person name="Putra M."/>
            <person name="Sireger I.Z."/>
            <person name="Indrioko S."/>
            <person name="Kosugi Y."/>
            <person name="Izuno A."/>
            <person name="Isagi Y."/>
            <person name="Lee S.L."/>
            <person name="Shimizu K.K."/>
        </authorList>
    </citation>
    <scope>NUCLEOTIDE SEQUENCE [LARGE SCALE GENOMIC DNA]</scope>
    <source>
        <strain evidence="2">214</strain>
    </source>
</reference>
<evidence type="ECO:0000259" key="1">
    <source>
        <dbReference type="SMART" id="SM00256"/>
    </source>
</evidence>
<dbReference type="SMART" id="SM00256">
    <property type="entry name" value="FBOX"/>
    <property type="match status" value="1"/>
</dbReference>
<protein>
    <recommendedName>
        <fullName evidence="1">F-box domain-containing protein</fullName>
    </recommendedName>
</protein>
<dbReference type="InterPro" id="IPR001810">
    <property type="entry name" value="F-box_dom"/>
</dbReference>
<dbReference type="InterPro" id="IPR036047">
    <property type="entry name" value="F-box-like_dom_sf"/>
</dbReference>
<dbReference type="PANTHER" id="PTHR44259:SF15">
    <property type="entry name" value="F-BOX PROTEIN KIB2-RELATED"/>
    <property type="match status" value="1"/>
</dbReference>
<dbReference type="Gene3D" id="1.20.1280.50">
    <property type="match status" value="1"/>
</dbReference>
<gene>
    <name evidence="2" type="ORF">SLEP1_g7224</name>
</gene>
<dbReference type="EMBL" id="BPVZ01000007">
    <property type="protein sequence ID" value="GKU93648.1"/>
    <property type="molecule type" value="Genomic_DNA"/>
</dbReference>
<accession>A0AAV5HY04</accession>